<dbReference type="InterPro" id="IPR029016">
    <property type="entry name" value="GAF-like_dom_sf"/>
</dbReference>
<dbReference type="Gene3D" id="3.30.450.40">
    <property type="match status" value="1"/>
</dbReference>
<comment type="caution">
    <text evidence="4">The sequence shown here is derived from an EMBL/GenBank/DDBJ whole genome shotgun (WGS) entry which is preliminary data.</text>
</comment>
<dbReference type="EMBL" id="JBHSLD010000001">
    <property type="protein sequence ID" value="MFC5379467.1"/>
    <property type="molecule type" value="Genomic_DNA"/>
</dbReference>
<dbReference type="InterPro" id="IPR036890">
    <property type="entry name" value="HATPase_C_sf"/>
</dbReference>
<gene>
    <name evidence="4" type="ORF">ACFPJ6_01555</name>
</gene>
<keyword evidence="5" id="KW-1185">Reference proteome</keyword>
<evidence type="ECO:0000256" key="2">
    <source>
        <dbReference type="SAM" id="MobiDB-lite"/>
    </source>
</evidence>
<reference evidence="5" key="1">
    <citation type="journal article" date="2019" name="Int. J. Syst. Evol. Microbiol.">
        <title>The Global Catalogue of Microorganisms (GCM) 10K type strain sequencing project: providing services to taxonomists for standard genome sequencing and annotation.</title>
        <authorList>
            <consortium name="The Broad Institute Genomics Platform"/>
            <consortium name="The Broad Institute Genome Sequencing Center for Infectious Disease"/>
            <person name="Wu L."/>
            <person name="Ma J."/>
        </authorList>
    </citation>
    <scope>NUCLEOTIDE SEQUENCE [LARGE SCALE GENOMIC DNA]</scope>
    <source>
        <strain evidence="5">CCUG 43114</strain>
    </source>
</reference>
<feature type="domain" description="PPM-type phosphatase" evidence="3">
    <location>
        <begin position="343"/>
        <end position="566"/>
    </location>
</feature>
<dbReference type="InterPro" id="IPR036457">
    <property type="entry name" value="PPM-type-like_dom_sf"/>
</dbReference>
<dbReference type="Pfam" id="PF07228">
    <property type="entry name" value="SpoIIE"/>
    <property type="match status" value="1"/>
</dbReference>
<evidence type="ECO:0000313" key="4">
    <source>
        <dbReference type="EMBL" id="MFC5379467.1"/>
    </source>
</evidence>
<organism evidence="4 5">
    <name type="scientific">Aquipuribacter nitratireducens</name>
    <dbReference type="NCBI Taxonomy" id="650104"/>
    <lineage>
        <taxon>Bacteria</taxon>
        <taxon>Bacillati</taxon>
        <taxon>Actinomycetota</taxon>
        <taxon>Actinomycetes</taxon>
        <taxon>Micrococcales</taxon>
        <taxon>Intrasporangiaceae</taxon>
        <taxon>Aquipuribacter</taxon>
    </lineage>
</organism>
<dbReference type="InterPro" id="IPR052016">
    <property type="entry name" value="Bact_Sigma-Reg"/>
</dbReference>
<keyword evidence="1" id="KW-0378">Hydrolase</keyword>
<accession>A0ABW0GHQ1</accession>
<dbReference type="PANTHER" id="PTHR43156">
    <property type="entry name" value="STAGE II SPORULATION PROTEIN E-RELATED"/>
    <property type="match status" value="1"/>
</dbReference>
<evidence type="ECO:0000259" key="3">
    <source>
        <dbReference type="SMART" id="SM00331"/>
    </source>
</evidence>
<dbReference type="InterPro" id="IPR003594">
    <property type="entry name" value="HATPase_dom"/>
</dbReference>
<dbReference type="Proteomes" id="UP001596122">
    <property type="component" value="Unassembled WGS sequence"/>
</dbReference>
<proteinExistence type="predicted"/>
<dbReference type="InterPro" id="IPR001932">
    <property type="entry name" value="PPM-type_phosphatase-like_dom"/>
</dbReference>
<feature type="compositionally biased region" description="Low complexity" evidence="2">
    <location>
        <begin position="195"/>
        <end position="216"/>
    </location>
</feature>
<dbReference type="SMART" id="SM00331">
    <property type="entry name" value="PP2C_SIG"/>
    <property type="match status" value="1"/>
</dbReference>
<dbReference type="PANTHER" id="PTHR43156:SF2">
    <property type="entry name" value="STAGE II SPORULATION PROTEIN E"/>
    <property type="match status" value="1"/>
</dbReference>
<dbReference type="RefSeq" id="WP_340266320.1">
    <property type="nucleotide sequence ID" value="NZ_JBBEOG010000001.1"/>
</dbReference>
<dbReference type="Gene3D" id="3.30.565.10">
    <property type="entry name" value="Histidine kinase-like ATPase, C-terminal domain"/>
    <property type="match status" value="1"/>
</dbReference>
<name>A0ABW0GHQ1_9MICO</name>
<dbReference type="CDD" id="cd16936">
    <property type="entry name" value="HATPase_RsbW-like"/>
    <property type="match status" value="1"/>
</dbReference>
<feature type="region of interest" description="Disordered" evidence="2">
    <location>
        <begin position="195"/>
        <end position="239"/>
    </location>
</feature>
<dbReference type="Gene3D" id="3.60.40.10">
    <property type="entry name" value="PPM-type phosphatase domain"/>
    <property type="match status" value="1"/>
</dbReference>
<evidence type="ECO:0000313" key="5">
    <source>
        <dbReference type="Proteomes" id="UP001596122"/>
    </source>
</evidence>
<dbReference type="SUPFAM" id="SSF55874">
    <property type="entry name" value="ATPase domain of HSP90 chaperone/DNA topoisomerase II/histidine kinase"/>
    <property type="match status" value="1"/>
</dbReference>
<dbReference type="Pfam" id="PF13581">
    <property type="entry name" value="HATPase_c_2"/>
    <property type="match status" value="1"/>
</dbReference>
<evidence type="ECO:0000256" key="1">
    <source>
        <dbReference type="ARBA" id="ARBA00022801"/>
    </source>
</evidence>
<sequence length="707" mass="73536">MADDLPTHLAAPLGRHAGDAAVRAVVRTVLVSSAPMAYLHGPDHLVLGNAAFAALVGRADGAGRRADEVLAGVWQVPGVGDAVHRVWRDQVAGEITPPLAGGCSPVLDSAGGLAGLLLVGSAPAAGPGGADVVTRLAARLTEAVTVDDVVRAALHHAVADLGADLVRLALRDPGRDGWVTVRFTAADLADPATERLPPLWRSLPGRSPSRSGSRSAGSGGTRWDLAVAGGEQPGTRSSLRPGEELLRWLGPAADAVDRQVGEVAVFPVRLDGDEAELGRRPVRDGWFAFGYADAAPDPTGLRLLDSCAGLLARALRRAHVLEEERSAAQLLQRSLLPDNLPQHDHLLVAVRHEPGAARATVGGDFYDAFDVADGQVALVLGDAMGQGVLASSVMGQVRSAIRAVALRDPSPGHVLGTCSDLFERMASSSDALGSGHFVTVCYVLLDPATGRACAASAGHLPPVLRPAPVEGVLPPPRLLELPVGPPLGIAGDREAMDFELAVDDLLLLLTDGLVERRDQSLTDSLDLLLDEVARHGDADPLVLCGALLQRYGPETSDDVALLAAARTAGRVRTARTVLPAEPSAAREGRRWLADQLAAWGVTNRVGDLEVALSEVVTNAVVHARSTAEVAVRCGGERVLVTVSDRGAHGEARPHDLPVGATRGRGLGIVADVADAWGSQRTTSGLRVWFEVATGGPRRQGHAVTVTP</sequence>
<protein>
    <submittedName>
        <fullName evidence="4">SpoIIE family protein phosphatase</fullName>
    </submittedName>
</protein>